<keyword evidence="3" id="KW-0812">Transmembrane</keyword>
<feature type="region of interest" description="Disordered" evidence="2">
    <location>
        <begin position="80"/>
        <end position="102"/>
    </location>
</feature>
<comment type="caution">
    <text evidence="4">The sequence shown here is derived from an EMBL/GenBank/DDBJ whole genome shotgun (WGS) entry which is preliminary data.</text>
</comment>
<dbReference type="STRING" id="1797716.A3D07_00125"/>
<keyword evidence="3" id="KW-0472">Membrane</keyword>
<evidence type="ECO:0000256" key="1">
    <source>
        <dbReference type="SAM" id="Coils"/>
    </source>
</evidence>
<protein>
    <submittedName>
        <fullName evidence="4">Uncharacterized protein</fullName>
    </submittedName>
</protein>
<proteinExistence type="predicted"/>
<gene>
    <name evidence="4" type="ORF">A3D07_00125</name>
</gene>
<accession>A0A1F5GDP3</accession>
<reference evidence="4 5" key="1">
    <citation type="journal article" date="2016" name="Nat. Commun.">
        <title>Thousands of microbial genomes shed light on interconnected biogeochemical processes in an aquifer system.</title>
        <authorList>
            <person name="Anantharaman K."/>
            <person name="Brown C.T."/>
            <person name="Hug L.A."/>
            <person name="Sharon I."/>
            <person name="Castelle C.J."/>
            <person name="Probst A.J."/>
            <person name="Thomas B.C."/>
            <person name="Singh A."/>
            <person name="Wilkins M.J."/>
            <person name="Karaoz U."/>
            <person name="Brodie E.L."/>
            <person name="Williams K.H."/>
            <person name="Hubbard S.S."/>
            <person name="Banfield J.F."/>
        </authorList>
    </citation>
    <scope>NUCLEOTIDE SEQUENCE [LARGE SCALE GENOMIC DNA]</scope>
</reference>
<evidence type="ECO:0000313" key="5">
    <source>
        <dbReference type="Proteomes" id="UP000177124"/>
    </source>
</evidence>
<keyword evidence="3" id="KW-1133">Transmembrane helix</keyword>
<feature type="coiled-coil region" evidence="1">
    <location>
        <begin position="47"/>
        <end position="74"/>
    </location>
</feature>
<name>A0A1F5GDP3_9BACT</name>
<evidence type="ECO:0000256" key="3">
    <source>
        <dbReference type="SAM" id="Phobius"/>
    </source>
</evidence>
<organism evidence="4 5">
    <name type="scientific">Candidatus Curtissbacteria bacterium RIFCSPHIGHO2_02_FULL_42_15</name>
    <dbReference type="NCBI Taxonomy" id="1797716"/>
    <lineage>
        <taxon>Bacteria</taxon>
        <taxon>Candidatus Curtissiibacteriota</taxon>
    </lineage>
</organism>
<dbReference type="EMBL" id="MFBF01000057">
    <property type="protein sequence ID" value="OGD89979.1"/>
    <property type="molecule type" value="Genomic_DNA"/>
</dbReference>
<evidence type="ECO:0000313" key="4">
    <source>
        <dbReference type="EMBL" id="OGD89979.1"/>
    </source>
</evidence>
<sequence>MLPVSDFKNRNKQEKKHTGGVKVKLMVVISAAATLLFFTQLVFANGLATDGQKIAQIEDEIQKLESENTILRVEISKKSSLSSLSKKAQEDGFKKPSLVITP</sequence>
<evidence type="ECO:0000256" key="2">
    <source>
        <dbReference type="SAM" id="MobiDB-lite"/>
    </source>
</evidence>
<keyword evidence="1" id="KW-0175">Coiled coil</keyword>
<feature type="transmembrane region" description="Helical" evidence="3">
    <location>
        <begin position="21"/>
        <end position="43"/>
    </location>
</feature>
<dbReference type="AlphaFoldDB" id="A0A1F5GDP3"/>
<dbReference type="Proteomes" id="UP000177124">
    <property type="component" value="Unassembled WGS sequence"/>
</dbReference>